<evidence type="ECO:0000256" key="2">
    <source>
        <dbReference type="ARBA" id="ARBA00006533"/>
    </source>
</evidence>
<dbReference type="STRING" id="1348612.A0A397IMQ2"/>
<evidence type="ECO:0000256" key="4">
    <source>
        <dbReference type="ARBA" id="ARBA00022618"/>
    </source>
</evidence>
<dbReference type="AlphaFoldDB" id="A0A397IMQ2"/>
<name>A0A397IMQ2_9GLOM</name>
<dbReference type="InterPro" id="IPR011989">
    <property type="entry name" value="ARM-like"/>
</dbReference>
<keyword evidence="5" id="KW-0498">Mitosis</keyword>
<feature type="domain" description="Nuclear condensin complex subunit 3 C-terminal" evidence="9">
    <location>
        <begin position="551"/>
        <end position="829"/>
    </location>
</feature>
<evidence type="ECO:0000256" key="5">
    <source>
        <dbReference type="ARBA" id="ARBA00022776"/>
    </source>
</evidence>
<keyword evidence="7" id="KW-0131">Cell cycle</keyword>
<dbReference type="GO" id="GO:0007076">
    <property type="term" value="P:mitotic chromosome condensation"/>
    <property type="evidence" value="ECO:0007669"/>
    <property type="project" value="InterPro"/>
</dbReference>
<reference evidence="10 11" key="1">
    <citation type="submission" date="2018-08" db="EMBL/GenBank/DDBJ databases">
        <title>Genome and evolution of the arbuscular mycorrhizal fungus Diversispora epigaea (formerly Glomus versiforme) and its bacterial endosymbionts.</title>
        <authorList>
            <person name="Sun X."/>
            <person name="Fei Z."/>
            <person name="Harrison M."/>
        </authorList>
    </citation>
    <scope>NUCLEOTIDE SEQUENCE [LARGE SCALE GENOMIC DNA]</scope>
    <source>
        <strain evidence="10 11">IT104</strain>
    </source>
</reference>
<dbReference type="Gene3D" id="1.25.10.10">
    <property type="entry name" value="Leucine-rich Repeat Variant"/>
    <property type="match status" value="1"/>
</dbReference>
<dbReference type="InterPro" id="IPR027165">
    <property type="entry name" value="CND3"/>
</dbReference>
<evidence type="ECO:0000259" key="9">
    <source>
        <dbReference type="Pfam" id="PF12719"/>
    </source>
</evidence>
<evidence type="ECO:0000256" key="8">
    <source>
        <dbReference type="SAM" id="MobiDB-lite"/>
    </source>
</evidence>
<dbReference type="GO" id="GO:0000796">
    <property type="term" value="C:condensin complex"/>
    <property type="evidence" value="ECO:0007669"/>
    <property type="project" value="InterPro"/>
</dbReference>
<dbReference type="GO" id="GO:0051301">
    <property type="term" value="P:cell division"/>
    <property type="evidence" value="ECO:0007669"/>
    <property type="project" value="UniProtKB-KW"/>
</dbReference>
<dbReference type="Proteomes" id="UP000266861">
    <property type="component" value="Unassembled WGS sequence"/>
</dbReference>
<keyword evidence="11" id="KW-1185">Reference proteome</keyword>
<dbReference type="Pfam" id="PF12719">
    <property type="entry name" value="Cnd3"/>
    <property type="match status" value="1"/>
</dbReference>
<feature type="compositionally biased region" description="Basic and acidic residues" evidence="8">
    <location>
        <begin position="929"/>
        <end position="938"/>
    </location>
</feature>
<comment type="similarity">
    <text evidence="2">Belongs to the CND3 (condensin subunit 3) family.</text>
</comment>
<dbReference type="InterPro" id="IPR025977">
    <property type="entry name" value="Cnd3_C"/>
</dbReference>
<dbReference type="EMBL" id="PQFF01000203">
    <property type="protein sequence ID" value="RHZ75026.1"/>
    <property type="molecule type" value="Genomic_DNA"/>
</dbReference>
<comment type="caution">
    <text evidence="10">The sequence shown here is derived from an EMBL/GenBank/DDBJ whole genome shotgun (WGS) entry which is preliminary data.</text>
</comment>
<protein>
    <recommendedName>
        <fullName evidence="9">Nuclear condensin complex subunit 3 C-terminal domain-containing protein</fullName>
    </recommendedName>
</protein>
<evidence type="ECO:0000313" key="10">
    <source>
        <dbReference type="EMBL" id="RHZ75026.1"/>
    </source>
</evidence>
<accession>A0A397IMQ2</accession>
<proteinExistence type="inferred from homology"/>
<evidence type="ECO:0000256" key="3">
    <source>
        <dbReference type="ARBA" id="ARBA00022454"/>
    </source>
</evidence>
<dbReference type="PANTHER" id="PTHR14418:SF5">
    <property type="entry name" value="CONDENSIN COMPLEX SUBUNIT 3"/>
    <property type="match status" value="1"/>
</dbReference>
<gene>
    <name evidence="10" type="ORF">Glove_218g2</name>
</gene>
<keyword evidence="4" id="KW-0132">Cell division</keyword>
<evidence type="ECO:0000256" key="6">
    <source>
        <dbReference type="ARBA" id="ARBA00023067"/>
    </source>
</evidence>
<evidence type="ECO:0000313" key="11">
    <source>
        <dbReference type="Proteomes" id="UP000266861"/>
    </source>
</evidence>
<dbReference type="InterPro" id="IPR016024">
    <property type="entry name" value="ARM-type_fold"/>
</dbReference>
<dbReference type="PANTHER" id="PTHR14418">
    <property type="entry name" value="CONDENSIN COMPLEX SUBUNIT 3-RELATED"/>
    <property type="match status" value="1"/>
</dbReference>
<organism evidence="10 11">
    <name type="scientific">Diversispora epigaea</name>
    <dbReference type="NCBI Taxonomy" id="1348612"/>
    <lineage>
        <taxon>Eukaryota</taxon>
        <taxon>Fungi</taxon>
        <taxon>Fungi incertae sedis</taxon>
        <taxon>Mucoromycota</taxon>
        <taxon>Glomeromycotina</taxon>
        <taxon>Glomeromycetes</taxon>
        <taxon>Diversisporales</taxon>
        <taxon>Diversisporaceae</taxon>
        <taxon>Diversispora</taxon>
    </lineage>
</organism>
<evidence type="ECO:0000256" key="1">
    <source>
        <dbReference type="ARBA" id="ARBA00004286"/>
    </source>
</evidence>
<keyword evidence="6" id="KW-0226">DNA condensation</keyword>
<dbReference type="SUPFAM" id="SSF48371">
    <property type="entry name" value="ARM repeat"/>
    <property type="match status" value="1"/>
</dbReference>
<dbReference type="GO" id="GO:0000793">
    <property type="term" value="C:condensed chromosome"/>
    <property type="evidence" value="ECO:0007669"/>
    <property type="project" value="TreeGrafter"/>
</dbReference>
<evidence type="ECO:0000256" key="7">
    <source>
        <dbReference type="ARBA" id="ARBA00023306"/>
    </source>
</evidence>
<feature type="region of interest" description="Disordered" evidence="8">
    <location>
        <begin position="910"/>
        <end position="945"/>
    </location>
</feature>
<comment type="subcellular location">
    <subcellularLocation>
        <location evidence="1">Chromosome</location>
    </subcellularLocation>
</comment>
<sequence length="945" mass="110221">MPVRENPIAALSIAIPQIFQECQKATTNHRKNAITLRKLQLKCSKYIPLNLDATSEEEEITNGELMFNEEFIRNLNKVLPIKRGQLNVERVIRFIAFFAAFNCEKDNELLNKRDDAESNNDENDIEDMLSSRFIEYLIKHLLKGTEAKDKNVRLRVCQLLAHLVASLGSIDDELYEHLKDELTKRLLDKESGVRVKAVLAYSKLQCDSESGKECTKRMLKLLNNDPSAEVRRAVLFNIEYDEETLLRVLERARDVDANIRRNVYSILFEEIQDFRVFSIEEREKLLNWGLKDRDPHVKKACEKILANSWIQHANNNILELLERLDVVGSKIAHEVLLSIFRERSDITQSIEFDESFWENLNAERALLSRVFFEFHKDNERRLDEIMPEVTRLAFYIQKYNNYISQVSEDEQVNYVFIVNQLLLIAKLMDYGDEIGRRKMHSLLREMLVLPHIEEGYIGNIMEVMKKISINERDFTRSMIEIISDIREGIEDEDELGHALQEDLDVTEDLSLLSIEPERNNKRTVNVEENTELINDERRANAKLVSVMLNLKSLHIVRCVLEKNSEELRDNPSMYGLLSEIIVPNVQSPEPTLREFGTHCLGLCCILDQQLAVENFDLFMHYVRHGFDTLQIKSLMIIFDILMVYGYSSIVTKTRKENEIPKFFNECLNHRSEQIQGIAVVGISKLMLSKMLREKGVLKELVMLYFDPYTSTNLHLRQCLSYFLPVFCHSSYDNQILMQEIFLSTLIDLAYKYKNYEKSNETVTPFQIAQQLVDWTDPTKVAKLEQAEETVDDNESSHVNIAIEILKHIFSEADKEMRKLLCQTLNKLHIDKSTDAIQFKKLTYLTGNLKAKRPLTDYVAKNALNRFESNLLRYFEDVPDALDDNELNQLNDLTEFVNSFEEIEIVPTSRPTRSTRLRQSKTNALANIQREQRELREMSDSEEYDE</sequence>
<dbReference type="OrthoDB" id="27187at2759"/>
<keyword evidence="3" id="KW-0158">Chromosome</keyword>